<keyword evidence="5 8" id="KW-0732">Signal</keyword>
<dbReference type="FunFam" id="3.10.50.10:FF:000002">
    <property type="entry name" value="Chitinase domain-containing protein 1"/>
    <property type="match status" value="1"/>
</dbReference>
<keyword evidence="6" id="KW-0458">Lysosome</keyword>
<reference evidence="11" key="1">
    <citation type="submission" date="2023-01" db="EMBL/GenBank/DDBJ databases">
        <title>Key to firefly adult light organ development and bioluminescence: homeobox transcription factors regulate luciferase expression and transportation to peroxisome.</title>
        <authorList>
            <person name="Fu X."/>
        </authorList>
    </citation>
    <scope>NUCLEOTIDE SEQUENCE [LARGE SCALE GENOMIC DNA]</scope>
</reference>
<evidence type="ECO:0000256" key="2">
    <source>
        <dbReference type="ARBA" id="ARBA00004613"/>
    </source>
</evidence>
<dbReference type="GO" id="GO:0005576">
    <property type="term" value="C:extracellular region"/>
    <property type="evidence" value="ECO:0007669"/>
    <property type="project" value="UniProtKB-SubCell"/>
</dbReference>
<organism evidence="10 11">
    <name type="scientific">Aquatica leii</name>
    <dbReference type="NCBI Taxonomy" id="1421715"/>
    <lineage>
        <taxon>Eukaryota</taxon>
        <taxon>Metazoa</taxon>
        <taxon>Ecdysozoa</taxon>
        <taxon>Arthropoda</taxon>
        <taxon>Hexapoda</taxon>
        <taxon>Insecta</taxon>
        <taxon>Pterygota</taxon>
        <taxon>Neoptera</taxon>
        <taxon>Endopterygota</taxon>
        <taxon>Coleoptera</taxon>
        <taxon>Polyphaga</taxon>
        <taxon>Elateriformia</taxon>
        <taxon>Elateroidea</taxon>
        <taxon>Lampyridae</taxon>
        <taxon>Luciolinae</taxon>
        <taxon>Aquatica</taxon>
    </lineage>
</organism>
<dbReference type="GO" id="GO:0005975">
    <property type="term" value="P:carbohydrate metabolic process"/>
    <property type="evidence" value="ECO:0007669"/>
    <property type="project" value="InterPro"/>
</dbReference>
<comment type="subcellular location">
    <subcellularLocation>
        <location evidence="1">Lysosome</location>
    </subcellularLocation>
    <subcellularLocation>
        <location evidence="2">Secreted</location>
    </subcellularLocation>
</comment>
<evidence type="ECO:0000313" key="10">
    <source>
        <dbReference type="EMBL" id="KAK4874178.1"/>
    </source>
</evidence>
<evidence type="ECO:0000256" key="4">
    <source>
        <dbReference type="ARBA" id="ARBA00022525"/>
    </source>
</evidence>
<dbReference type="PROSITE" id="PS51910">
    <property type="entry name" value="GH18_2"/>
    <property type="match status" value="1"/>
</dbReference>
<dbReference type="AlphaFoldDB" id="A0AAN7P2Y7"/>
<dbReference type="Proteomes" id="UP001353858">
    <property type="component" value="Unassembled WGS sequence"/>
</dbReference>
<comment type="caution">
    <text evidence="10">The sequence shown here is derived from an EMBL/GenBank/DDBJ whole genome shotgun (WGS) entry which is preliminary data.</text>
</comment>
<evidence type="ECO:0000256" key="6">
    <source>
        <dbReference type="ARBA" id="ARBA00023228"/>
    </source>
</evidence>
<dbReference type="GO" id="GO:0070492">
    <property type="term" value="F:oligosaccharide binding"/>
    <property type="evidence" value="ECO:0007669"/>
    <property type="project" value="TreeGrafter"/>
</dbReference>
<dbReference type="SUPFAM" id="SSF51445">
    <property type="entry name" value="(Trans)glycosidases"/>
    <property type="match status" value="1"/>
</dbReference>
<evidence type="ECO:0000313" key="11">
    <source>
        <dbReference type="Proteomes" id="UP001353858"/>
    </source>
</evidence>
<accession>A0AAN7P2Y7</accession>
<feature type="signal peptide" evidence="8">
    <location>
        <begin position="1"/>
        <end position="17"/>
    </location>
</feature>
<dbReference type="EMBL" id="JARPUR010000006">
    <property type="protein sequence ID" value="KAK4874178.1"/>
    <property type="molecule type" value="Genomic_DNA"/>
</dbReference>
<feature type="chain" id="PRO_5042974354" description="Chitinase domain-containing protein 1" evidence="8">
    <location>
        <begin position="18"/>
        <end position="383"/>
    </location>
</feature>
<dbReference type="GO" id="GO:0005764">
    <property type="term" value="C:lysosome"/>
    <property type="evidence" value="ECO:0007669"/>
    <property type="project" value="UniProtKB-SubCell"/>
</dbReference>
<protein>
    <recommendedName>
        <fullName evidence="7">Chitinase domain-containing protein 1</fullName>
    </recommendedName>
</protein>
<dbReference type="Pfam" id="PF00704">
    <property type="entry name" value="Glyco_hydro_18"/>
    <property type="match status" value="1"/>
</dbReference>
<evidence type="ECO:0000256" key="8">
    <source>
        <dbReference type="SAM" id="SignalP"/>
    </source>
</evidence>
<dbReference type="GO" id="GO:0012505">
    <property type="term" value="C:endomembrane system"/>
    <property type="evidence" value="ECO:0007669"/>
    <property type="project" value="TreeGrafter"/>
</dbReference>
<gene>
    <name evidence="10" type="ORF">RN001_013538</name>
</gene>
<evidence type="ECO:0000256" key="5">
    <source>
        <dbReference type="ARBA" id="ARBA00022729"/>
    </source>
</evidence>
<evidence type="ECO:0000256" key="3">
    <source>
        <dbReference type="ARBA" id="ARBA00009336"/>
    </source>
</evidence>
<evidence type="ECO:0000256" key="7">
    <source>
        <dbReference type="ARBA" id="ARBA00040976"/>
    </source>
</evidence>
<sequence length="383" mass="44029">MLKHFFLLYFMLNGIETTLTPKSPKTKEAKKPAAGPTDKNVIDRNLITTTPSAAEILNNHQLYYKDTKDTNFDGIVLGYVTPWNSHGYDVAKIFGNKFTHISPVWLQIKPNGVKFEIVGTHDVDRNWMTAVRTAGEWIKVKIVPRVLLEGFTGDDYGRLLGHGDSTQLFIKTLLDACKKWKFDGYVLEIWPQLAGRLRSYDVLIEFIQKVGTSFRENRLDLILVIPPEREQVQPFTPEQFEALYDYVTAFSLMTYDYSNIQRPGPNAPIKWMEKCITNIAPDGKRDKILTGLNFYGNDYTPNGGGAIVTHDYLNLLKSLKGKMQYDDESCENYFEVKNNDGRHLVFYPTLHSINERIKLMRKLRTGISIWELGQGLDYFYDLL</sequence>
<name>A0AAN7P2Y7_9COLE</name>
<proteinExistence type="inferred from homology"/>
<dbReference type="InterPro" id="IPR029070">
    <property type="entry name" value="Chitinase_insertion_sf"/>
</dbReference>
<dbReference type="InterPro" id="IPR011583">
    <property type="entry name" value="Chitinase_II/V-like_cat"/>
</dbReference>
<dbReference type="FunFam" id="3.20.20.80:FF:000028">
    <property type="entry name" value="Chitinase domain-containing protein 1"/>
    <property type="match status" value="1"/>
</dbReference>
<dbReference type="SMART" id="SM00636">
    <property type="entry name" value="Glyco_18"/>
    <property type="match status" value="1"/>
</dbReference>
<dbReference type="PANTHER" id="PTHR46066:SF2">
    <property type="entry name" value="CHITINASE DOMAIN-CONTAINING PROTEIN 1"/>
    <property type="match status" value="1"/>
</dbReference>
<dbReference type="PANTHER" id="PTHR46066">
    <property type="entry name" value="CHITINASE DOMAIN-CONTAINING PROTEIN 1 FAMILY MEMBER"/>
    <property type="match status" value="1"/>
</dbReference>
<evidence type="ECO:0000259" key="9">
    <source>
        <dbReference type="PROSITE" id="PS51910"/>
    </source>
</evidence>
<dbReference type="CDD" id="cd02876">
    <property type="entry name" value="GH18_SI-CLP"/>
    <property type="match status" value="1"/>
</dbReference>
<feature type="domain" description="GH18" evidence="9">
    <location>
        <begin position="74"/>
        <end position="383"/>
    </location>
</feature>
<dbReference type="GO" id="GO:0008061">
    <property type="term" value="F:chitin binding"/>
    <property type="evidence" value="ECO:0007669"/>
    <property type="project" value="InterPro"/>
</dbReference>
<dbReference type="InterPro" id="IPR001223">
    <property type="entry name" value="Glyco_hydro18_cat"/>
</dbReference>
<dbReference type="Gene3D" id="3.20.20.80">
    <property type="entry name" value="Glycosidases"/>
    <property type="match status" value="1"/>
</dbReference>
<keyword evidence="11" id="KW-1185">Reference proteome</keyword>
<dbReference type="Gene3D" id="3.10.50.10">
    <property type="match status" value="1"/>
</dbReference>
<keyword evidence="4" id="KW-0964">Secreted</keyword>
<evidence type="ECO:0000256" key="1">
    <source>
        <dbReference type="ARBA" id="ARBA00004371"/>
    </source>
</evidence>
<comment type="similarity">
    <text evidence="3">Belongs to the glycosyl hydrolase 18 family.</text>
</comment>
<dbReference type="InterPro" id="IPR017853">
    <property type="entry name" value="GH"/>
</dbReference>